<keyword evidence="3" id="KW-1185">Reference proteome</keyword>
<dbReference type="Gene3D" id="3.40.190.150">
    <property type="entry name" value="Bordetella uptake gene, domain 1"/>
    <property type="match status" value="1"/>
</dbReference>
<dbReference type="AlphaFoldDB" id="A0A1W6YY46"/>
<dbReference type="InterPro" id="IPR042100">
    <property type="entry name" value="Bug_dom1"/>
</dbReference>
<dbReference type="SUPFAM" id="SSF53850">
    <property type="entry name" value="Periplasmic binding protein-like II"/>
    <property type="match status" value="1"/>
</dbReference>
<sequence>MAWRPAIFRLGVQLTLPMKRGSSGRGHAAVQRLLVVLAVVAMMLARPAVATEASSAEPYSTNAITLVVGFPPGADADALARLIARHVGAALKQKIIVAYRPGAAGNIAAAYVARAQADGQTLYLAVRPNTLHKVLYPDVAYDFSRDLSPVALVATMPFVMVTGANSPIATIQDLLQRARRDPGALSCASDGMGSAPHLLCERLQQQARIGMLHVPYRGAAPALTDVMGGRIDVQIVPVAAALPHIASGRLRPLAVMSATRLPALAHVPTMEEAGVPGLSLQAWYGLVAPAGTPAPVIERLNRSTNTALRGPGLRDAMARLAYAVPAQPNTPAMFQAWIAEETARWTAVLQGGVGQPRR</sequence>
<evidence type="ECO:0000313" key="3">
    <source>
        <dbReference type="Proteomes" id="UP000194139"/>
    </source>
</evidence>
<proteinExistence type="inferred from homology"/>
<dbReference type="Gene3D" id="3.40.190.10">
    <property type="entry name" value="Periplasmic binding protein-like II"/>
    <property type="match status" value="1"/>
</dbReference>
<reference evidence="2 3" key="1">
    <citation type="submission" date="2017-05" db="EMBL/GenBank/DDBJ databases">
        <title>Complete and WGS of Bordetella genogroups.</title>
        <authorList>
            <person name="Spilker T."/>
            <person name="LiPuma J."/>
        </authorList>
    </citation>
    <scope>NUCLEOTIDE SEQUENCE [LARGE SCALE GENOMIC DNA]</scope>
    <source>
        <strain evidence="2 3">AU17164</strain>
    </source>
</reference>
<comment type="similarity">
    <text evidence="1">Belongs to the UPF0065 (bug) family.</text>
</comment>
<dbReference type="Proteomes" id="UP000194139">
    <property type="component" value="Chromosome"/>
</dbReference>
<evidence type="ECO:0000256" key="1">
    <source>
        <dbReference type="ARBA" id="ARBA00006987"/>
    </source>
</evidence>
<dbReference type="EMBL" id="CP021109">
    <property type="protein sequence ID" value="ARP86022.1"/>
    <property type="molecule type" value="Genomic_DNA"/>
</dbReference>
<dbReference type="Pfam" id="PF03401">
    <property type="entry name" value="TctC"/>
    <property type="match status" value="1"/>
</dbReference>
<evidence type="ECO:0008006" key="4">
    <source>
        <dbReference type="Google" id="ProtNLM"/>
    </source>
</evidence>
<dbReference type="PANTHER" id="PTHR42928:SF5">
    <property type="entry name" value="BLR1237 PROTEIN"/>
    <property type="match status" value="1"/>
</dbReference>
<dbReference type="InterPro" id="IPR005064">
    <property type="entry name" value="BUG"/>
</dbReference>
<name>A0A1W6YY46_9BORD</name>
<organism evidence="2 3">
    <name type="scientific">Bordetella genomosp. 9</name>
    <dbReference type="NCBI Taxonomy" id="1416803"/>
    <lineage>
        <taxon>Bacteria</taxon>
        <taxon>Pseudomonadati</taxon>
        <taxon>Pseudomonadota</taxon>
        <taxon>Betaproteobacteria</taxon>
        <taxon>Burkholderiales</taxon>
        <taxon>Alcaligenaceae</taxon>
        <taxon>Bordetella</taxon>
    </lineage>
</organism>
<dbReference type="PIRSF" id="PIRSF017082">
    <property type="entry name" value="YflP"/>
    <property type="match status" value="1"/>
</dbReference>
<evidence type="ECO:0000313" key="2">
    <source>
        <dbReference type="EMBL" id="ARP86022.1"/>
    </source>
</evidence>
<gene>
    <name evidence="2" type="ORF">CAL13_07260</name>
</gene>
<protein>
    <recommendedName>
        <fullName evidence="4">ABC transporter substrate-binding protein</fullName>
    </recommendedName>
</protein>
<dbReference type="PANTHER" id="PTHR42928">
    <property type="entry name" value="TRICARBOXYLATE-BINDING PROTEIN"/>
    <property type="match status" value="1"/>
</dbReference>
<accession>A0A1W6YY46</accession>